<organism evidence="1">
    <name type="scientific">marine sediment metagenome</name>
    <dbReference type="NCBI Taxonomy" id="412755"/>
    <lineage>
        <taxon>unclassified sequences</taxon>
        <taxon>metagenomes</taxon>
        <taxon>ecological metagenomes</taxon>
    </lineage>
</organism>
<sequence>MFKQINMKYIITEEYIKSNIYQDTILCYIDDECNPFYQEENVENWNFRVSQLKGLGAWRWLSSYRHKDIISEFIFSDMEGIDFGGNSGPIWGNTEIIDIEPKYKYRKIEDIYEMELDYIFTSHTLEHVPDLYKILKELYRILKRNGTMIIIVPAWNCERWRAGYPNNTHKWTFSLDNSNYIDSIDEQNNHIKIMVRYTNIVNELGTAGFVIKQAEYTYDNSIFILATKGEY</sequence>
<dbReference type="Gene3D" id="3.40.50.150">
    <property type="entry name" value="Vaccinia Virus protein VP39"/>
    <property type="match status" value="1"/>
</dbReference>
<dbReference type="SUPFAM" id="SSF53335">
    <property type="entry name" value="S-adenosyl-L-methionine-dependent methyltransferases"/>
    <property type="match status" value="1"/>
</dbReference>
<proteinExistence type="predicted"/>
<gene>
    <name evidence="1" type="ORF">LCGC14_1278990</name>
</gene>
<dbReference type="EMBL" id="LAZR01007257">
    <property type="protein sequence ID" value="KKM86445.1"/>
    <property type="molecule type" value="Genomic_DNA"/>
</dbReference>
<dbReference type="Pfam" id="PF13489">
    <property type="entry name" value="Methyltransf_23"/>
    <property type="match status" value="1"/>
</dbReference>
<evidence type="ECO:0000313" key="1">
    <source>
        <dbReference type="EMBL" id="KKM86445.1"/>
    </source>
</evidence>
<protein>
    <submittedName>
        <fullName evidence="1">Uncharacterized protein</fullName>
    </submittedName>
</protein>
<reference evidence="1" key="1">
    <citation type="journal article" date="2015" name="Nature">
        <title>Complex archaea that bridge the gap between prokaryotes and eukaryotes.</title>
        <authorList>
            <person name="Spang A."/>
            <person name="Saw J.H."/>
            <person name="Jorgensen S.L."/>
            <person name="Zaremba-Niedzwiedzka K."/>
            <person name="Martijn J."/>
            <person name="Lind A.E."/>
            <person name="van Eijk R."/>
            <person name="Schleper C."/>
            <person name="Guy L."/>
            <person name="Ettema T.J."/>
        </authorList>
    </citation>
    <scope>NUCLEOTIDE SEQUENCE</scope>
</reference>
<dbReference type="AlphaFoldDB" id="A0A0F9NCH8"/>
<dbReference type="InterPro" id="IPR029063">
    <property type="entry name" value="SAM-dependent_MTases_sf"/>
</dbReference>
<comment type="caution">
    <text evidence="1">The sequence shown here is derived from an EMBL/GenBank/DDBJ whole genome shotgun (WGS) entry which is preliminary data.</text>
</comment>
<accession>A0A0F9NCH8</accession>
<name>A0A0F9NCH8_9ZZZZ</name>